<organism evidence="2 3">
    <name type="scientific">Thalassiosira oceanica</name>
    <name type="common">Marine diatom</name>
    <dbReference type="NCBI Taxonomy" id="159749"/>
    <lineage>
        <taxon>Eukaryota</taxon>
        <taxon>Sar</taxon>
        <taxon>Stramenopiles</taxon>
        <taxon>Ochrophyta</taxon>
        <taxon>Bacillariophyta</taxon>
        <taxon>Coscinodiscophyceae</taxon>
        <taxon>Thalassiosirophycidae</taxon>
        <taxon>Thalassiosirales</taxon>
        <taxon>Thalassiosiraceae</taxon>
        <taxon>Thalassiosira</taxon>
    </lineage>
</organism>
<feature type="compositionally biased region" description="Polar residues" evidence="1">
    <location>
        <begin position="44"/>
        <end position="71"/>
    </location>
</feature>
<dbReference type="Proteomes" id="UP000266841">
    <property type="component" value="Unassembled WGS sequence"/>
</dbReference>
<dbReference type="EMBL" id="AGNL01034945">
    <property type="protein sequence ID" value="EJK54973.1"/>
    <property type="molecule type" value="Genomic_DNA"/>
</dbReference>
<evidence type="ECO:0000313" key="2">
    <source>
        <dbReference type="EMBL" id="EJK54973.1"/>
    </source>
</evidence>
<protein>
    <submittedName>
        <fullName evidence="2">Uncharacterized protein</fullName>
    </submittedName>
</protein>
<name>K0RMK4_THAOC</name>
<proteinExistence type="predicted"/>
<dbReference type="AlphaFoldDB" id="K0RMK4"/>
<evidence type="ECO:0000256" key="1">
    <source>
        <dbReference type="SAM" id="MobiDB-lite"/>
    </source>
</evidence>
<accession>K0RMK4</accession>
<keyword evidence="3" id="KW-1185">Reference proteome</keyword>
<evidence type="ECO:0000313" key="3">
    <source>
        <dbReference type="Proteomes" id="UP000266841"/>
    </source>
</evidence>
<gene>
    <name evidence="2" type="ORF">THAOC_25350</name>
</gene>
<comment type="caution">
    <text evidence="2">The sequence shown here is derived from an EMBL/GenBank/DDBJ whole genome shotgun (WGS) entry which is preliminary data.</text>
</comment>
<reference evidence="2 3" key="1">
    <citation type="journal article" date="2012" name="Genome Biol.">
        <title>Genome and low-iron response of an oceanic diatom adapted to chronic iron limitation.</title>
        <authorList>
            <person name="Lommer M."/>
            <person name="Specht M."/>
            <person name="Roy A.S."/>
            <person name="Kraemer L."/>
            <person name="Andreson R."/>
            <person name="Gutowska M.A."/>
            <person name="Wolf J."/>
            <person name="Bergner S.V."/>
            <person name="Schilhabel M.B."/>
            <person name="Klostermeier U.C."/>
            <person name="Beiko R.G."/>
            <person name="Rosenstiel P."/>
            <person name="Hippler M."/>
            <person name="Laroche J."/>
        </authorList>
    </citation>
    <scope>NUCLEOTIDE SEQUENCE [LARGE SCALE GENOMIC DNA]</scope>
    <source>
        <strain evidence="2 3">CCMP1005</strain>
    </source>
</reference>
<feature type="region of interest" description="Disordered" evidence="1">
    <location>
        <begin position="37"/>
        <end position="103"/>
    </location>
</feature>
<sequence length="234" mass="24673">MSLHPSGLASRGGISIRLVVGAEGIVLGLVDLGSVGGRKKDADSSVTGCNERTAWQSNNKLTAKSSPQSTDSSHHFPLLRPASRRRPLPVPSGLQGGQGTRTQGTLAGLADWLAAAVTKSQKGPTHSTGLLASSLLDSDHGSCRQPDNTHQLCNGAEQRAGGLPTSLCPGRVSPHFGVADKAIRDTRGRPGRKQPSSRRRRSGLMNAWPLLRAFVDGGQQRDYDGEIRASKCES</sequence>